<dbReference type="AlphaFoldDB" id="A0A6G0VQ17"/>
<proteinExistence type="predicted"/>
<gene>
    <name evidence="1" type="ORF">FWK35_00029287</name>
</gene>
<protein>
    <submittedName>
        <fullName evidence="1">Uncharacterized protein</fullName>
    </submittedName>
</protein>
<organism evidence="1 2">
    <name type="scientific">Aphis craccivora</name>
    <name type="common">Cowpea aphid</name>
    <dbReference type="NCBI Taxonomy" id="307492"/>
    <lineage>
        <taxon>Eukaryota</taxon>
        <taxon>Metazoa</taxon>
        <taxon>Ecdysozoa</taxon>
        <taxon>Arthropoda</taxon>
        <taxon>Hexapoda</taxon>
        <taxon>Insecta</taxon>
        <taxon>Pterygota</taxon>
        <taxon>Neoptera</taxon>
        <taxon>Paraneoptera</taxon>
        <taxon>Hemiptera</taxon>
        <taxon>Sternorrhyncha</taxon>
        <taxon>Aphidomorpha</taxon>
        <taxon>Aphidoidea</taxon>
        <taxon>Aphididae</taxon>
        <taxon>Aphidini</taxon>
        <taxon>Aphis</taxon>
        <taxon>Aphis</taxon>
    </lineage>
</organism>
<sequence>MNPYIGPLSTELNNYLNHQYKILIFHDTEIRIHHEADNYVLMTDGNIVKVVNIVRQISNNGFILGYCFETKEPWSVDNIKCKCRILKTVAFPLLHTYISIYNSFITKSII</sequence>
<reference evidence="1 2" key="1">
    <citation type="submission" date="2019-08" db="EMBL/GenBank/DDBJ databases">
        <title>Whole genome of Aphis craccivora.</title>
        <authorList>
            <person name="Voronova N.V."/>
            <person name="Shulinski R.S."/>
            <person name="Bandarenka Y.V."/>
            <person name="Zhorov D.G."/>
            <person name="Warner D."/>
        </authorList>
    </citation>
    <scope>NUCLEOTIDE SEQUENCE [LARGE SCALE GENOMIC DNA]</scope>
    <source>
        <strain evidence="1">180601</strain>
        <tissue evidence="1">Whole Body</tissue>
    </source>
</reference>
<evidence type="ECO:0000313" key="1">
    <source>
        <dbReference type="EMBL" id="KAF0704021.1"/>
    </source>
</evidence>
<evidence type="ECO:0000313" key="2">
    <source>
        <dbReference type="Proteomes" id="UP000478052"/>
    </source>
</evidence>
<name>A0A6G0VQ17_APHCR</name>
<comment type="caution">
    <text evidence="1">The sequence shown here is derived from an EMBL/GenBank/DDBJ whole genome shotgun (WGS) entry which is preliminary data.</text>
</comment>
<keyword evidence="2" id="KW-1185">Reference proteome</keyword>
<accession>A0A6G0VQ17</accession>
<dbReference type="EMBL" id="VUJU01013679">
    <property type="protein sequence ID" value="KAF0704021.1"/>
    <property type="molecule type" value="Genomic_DNA"/>
</dbReference>
<dbReference type="Proteomes" id="UP000478052">
    <property type="component" value="Unassembled WGS sequence"/>
</dbReference>